<evidence type="ECO:0000256" key="1">
    <source>
        <dbReference type="ARBA" id="ARBA00005416"/>
    </source>
</evidence>
<gene>
    <name evidence="6" type="ORF">LLUT_LOCUS2880</name>
</gene>
<comment type="caution">
    <text evidence="6">The sequence shown here is derived from an EMBL/GenBank/DDBJ whole genome shotgun (WGS) entry which is preliminary data.</text>
</comment>
<evidence type="ECO:0000256" key="4">
    <source>
        <dbReference type="ARBA" id="ARBA00023278"/>
    </source>
</evidence>
<evidence type="ECO:0000313" key="6">
    <source>
        <dbReference type="EMBL" id="CAL0301820.1"/>
    </source>
</evidence>
<protein>
    <submittedName>
        <fullName evidence="6">Uncharacterized protein</fullName>
    </submittedName>
</protein>
<evidence type="ECO:0000256" key="2">
    <source>
        <dbReference type="ARBA" id="ARBA00022473"/>
    </source>
</evidence>
<feature type="region of interest" description="Disordered" evidence="5">
    <location>
        <begin position="65"/>
        <end position="108"/>
    </location>
</feature>
<evidence type="ECO:0000256" key="3">
    <source>
        <dbReference type="ARBA" id="ARBA00022782"/>
    </source>
</evidence>
<proteinExistence type="inferred from homology"/>
<keyword evidence="7" id="KW-1185">Reference proteome</keyword>
<evidence type="ECO:0000256" key="5">
    <source>
        <dbReference type="SAM" id="MobiDB-lite"/>
    </source>
</evidence>
<name>A0AAV1VXQ9_LUPLU</name>
<keyword evidence="2" id="KW-0217">Developmental protein</keyword>
<dbReference type="GO" id="GO:0030154">
    <property type="term" value="P:cell differentiation"/>
    <property type="evidence" value="ECO:0007669"/>
    <property type="project" value="UniProtKB-KW"/>
</dbReference>
<dbReference type="InterPro" id="IPR039618">
    <property type="entry name" value="CLE9-13"/>
</dbReference>
<dbReference type="AlphaFoldDB" id="A0AAV1VXQ9"/>
<keyword evidence="4" id="KW-0379">Hydroxylation</keyword>
<dbReference type="EMBL" id="CAXHTB010000002">
    <property type="protein sequence ID" value="CAL0301820.1"/>
    <property type="molecule type" value="Genomic_DNA"/>
</dbReference>
<organism evidence="6 7">
    <name type="scientific">Lupinus luteus</name>
    <name type="common">European yellow lupine</name>
    <dbReference type="NCBI Taxonomy" id="3873"/>
    <lineage>
        <taxon>Eukaryota</taxon>
        <taxon>Viridiplantae</taxon>
        <taxon>Streptophyta</taxon>
        <taxon>Embryophyta</taxon>
        <taxon>Tracheophyta</taxon>
        <taxon>Spermatophyta</taxon>
        <taxon>Magnoliopsida</taxon>
        <taxon>eudicotyledons</taxon>
        <taxon>Gunneridae</taxon>
        <taxon>Pentapetalae</taxon>
        <taxon>rosids</taxon>
        <taxon>fabids</taxon>
        <taxon>Fabales</taxon>
        <taxon>Fabaceae</taxon>
        <taxon>Papilionoideae</taxon>
        <taxon>50 kb inversion clade</taxon>
        <taxon>genistoids sensu lato</taxon>
        <taxon>core genistoids</taxon>
        <taxon>Genisteae</taxon>
        <taxon>Lupinus</taxon>
    </lineage>
</organism>
<sequence length="108" mass="12243">MGGGRKRWHHFGKIHSFARGKAILKDEEHSLIGGPGFSRKVYINDPESNVVPLVLVVAASMGKDSHEDWKRKTRSQMLMHRDPTESEIDQHYGVEKRLVPSGPDPLHH</sequence>
<feature type="compositionally biased region" description="Basic and acidic residues" evidence="5">
    <location>
        <begin position="79"/>
        <end position="98"/>
    </location>
</feature>
<dbReference type="PANTHER" id="PTHR34359:SF28">
    <property type="entry name" value="CLAVATA3_ESR (CLE)-RELATED PROTEIN 12"/>
    <property type="match status" value="1"/>
</dbReference>
<dbReference type="Proteomes" id="UP001497480">
    <property type="component" value="Unassembled WGS sequence"/>
</dbReference>
<keyword evidence="3" id="KW-0221">Differentiation</keyword>
<dbReference type="PANTHER" id="PTHR34359">
    <property type="entry name" value="CLAVATA3/ESR (CLE)-RELATED PROTEIN 10"/>
    <property type="match status" value="1"/>
</dbReference>
<reference evidence="6 7" key="1">
    <citation type="submission" date="2024-03" db="EMBL/GenBank/DDBJ databases">
        <authorList>
            <person name="Martinez-Hernandez J."/>
        </authorList>
    </citation>
    <scope>NUCLEOTIDE SEQUENCE [LARGE SCALE GENOMIC DNA]</scope>
</reference>
<comment type="similarity">
    <text evidence="1">Belongs to the CLV3/ESR signal peptide family.</text>
</comment>
<accession>A0AAV1VXQ9</accession>
<evidence type="ECO:0000313" key="7">
    <source>
        <dbReference type="Proteomes" id="UP001497480"/>
    </source>
</evidence>